<keyword evidence="1" id="KW-0812">Transmembrane</keyword>
<comment type="caution">
    <text evidence="2">The sequence shown here is derived from an EMBL/GenBank/DDBJ whole genome shotgun (WGS) entry which is preliminary data.</text>
</comment>
<evidence type="ECO:0000313" key="2">
    <source>
        <dbReference type="EMBL" id="SMP89759.1"/>
    </source>
</evidence>
<keyword evidence="1" id="KW-0472">Membrane</keyword>
<feature type="transmembrane region" description="Helical" evidence="1">
    <location>
        <begin position="6"/>
        <end position="24"/>
    </location>
</feature>
<evidence type="ECO:0000313" key="3">
    <source>
        <dbReference type="Proteomes" id="UP001158050"/>
    </source>
</evidence>
<gene>
    <name evidence="2" type="ORF">SAMN05421679_10292</name>
</gene>
<reference evidence="2 3" key="1">
    <citation type="submission" date="2017-05" db="EMBL/GenBank/DDBJ databases">
        <authorList>
            <person name="Varghese N."/>
            <person name="Submissions S."/>
        </authorList>
    </citation>
    <scope>NUCLEOTIDE SEQUENCE [LARGE SCALE GENOMIC DNA]</scope>
    <source>
        <strain evidence="2 3">DSM 18015</strain>
    </source>
</reference>
<evidence type="ECO:0008006" key="4">
    <source>
        <dbReference type="Google" id="ProtNLM"/>
    </source>
</evidence>
<accession>A0ABY1R2A9</accession>
<keyword evidence="3" id="KW-1185">Reference proteome</keyword>
<keyword evidence="1" id="KW-1133">Transmembrane helix</keyword>
<proteinExistence type="predicted"/>
<sequence length="55" mass="6385">MYTFTILPTLVVLGFISITLYKHFVKKNKQDLKSSFLFVLGFSVLWGGIYYLVFS</sequence>
<evidence type="ECO:0000256" key="1">
    <source>
        <dbReference type="SAM" id="Phobius"/>
    </source>
</evidence>
<dbReference type="Proteomes" id="UP001158050">
    <property type="component" value="Unassembled WGS sequence"/>
</dbReference>
<feature type="transmembrane region" description="Helical" evidence="1">
    <location>
        <begin position="36"/>
        <end position="54"/>
    </location>
</feature>
<protein>
    <recommendedName>
        <fullName evidence="4">Group-specific protein</fullName>
    </recommendedName>
</protein>
<name>A0ABY1R2A9_9FLAO</name>
<dbReference type="EMBL" id="FXUO01000002">
    <property type="protein sequence ID" value="SMP89759.1"/>
    <property type="molecule type" value="Genomic_DNA"/>
</dbReference>
<organism evidence="2 3">
    <name type="scientific">Epilithonimonas pallida</name>
    <dbReference type="NCBI Taxonomy" id="373671"/>
    <lineage>
        <taxon>Bacteria</taxon>
        <taxon>Pseudomonadati</taxon>
        <taxon>Bacteroidota</taxon>
        <taxon>Flavobacteriia</taxon>
        <taxon>Flavobacteriales</taxon>
        <taxon>Weeksellaceae</taxon>
        <taxon>Chryseobacterium group</taxon>
        <taxon>Epilithonimonas</taxon>
    </lineage>
</organism>